<dbReference type="CDD" id="cd00060">
    <property type="entry name" value="FHA"/>
    <property type="match status" value="1"/>
</dbReference>
<dbReference type="PROSITE" id="PS50006">
    <property type="entry name" value="FHA_DOMAIN"/>
    <property type="match status" value="1"/>
</dbReference>
<name>A0ABP0F0P0_CLALP</name>
<dbReference type="InterPro" id="IPR050923">
    <property type="entry name" value="Cell_Proc_Reg/RNA_Proc"/>
</dbReference>
<feature type="domain" description="FHA" evidence="4">
    <location>
        <begin position="37"/>
        <end position="90"/>
    </location>
</feature>
<dbReference type="Pfam" id="PF00498">
    <property type="entry name" value="FHA"/>
    <property type="match status" value="1"/>
</dbReference>
<dbReference type="PANTHER" id="PTHR23308">
    <property type="entry name" value="NUCLEAR INHIBITOR OF PROTEIN PHOSPHATASE-1"/>
    <property type="match status" value="1"/>
</dbReference>
<accession>A0ABP0F0P0</accession>
<organism evidence="5 6">
    <name type="scientific">Clavelina lepadiformis</name>
    <name type="common">Light-bulb sea squirt</name>
    <name type="synonym">Ascidia lepadiformis</name>
    <dbReference type="NCBI Taxonomy" id="159417"/>
    <lineage>
        <taxon>Eukaryota</taxon>
        <taxon>Metazoa</taxon>
        <taxon>Chordata</taxon>
        <taxon>Tunicata</taxon>
        <taxon>Ascidiacea</taxon>
        <taxon>Aplousobranchia</taxon>
        <taxon>Clavelinidae</taxon>
        <taxon>Clavelina</taxon>
    </lineage>
</organism>
<evidence type="ECO:0000256" key="3">
    <source>
        <dbReference type="ARBA" id="ARBA00022833"/>
    </source>
</evidence>
<reference evidence="5 6" key="1">
    <citation type="submission" date="2024-02" db="EMBL/GenBank/DDBJ databases">
        <authorList>
            <person name="Daric V."/>
            <person name="Darras S."/>
        </authorList>
    </citation>
    <scope>NUCLEOTIDE SEQUENCE [LARGE SCALE GENOMIC DNA]</scope>
</reference>
<dbReference type="Gene3D" id="2.60.200.20">
    <property type="match status" value="1"/>
</dbReference>
<evidence type="ECO:0000313" key="5">
    <source>
        <dbReference type="EMBL" id="CAK8671989.1"/>
    </source>
</evidence>
<dbReference type="InterPro" id="IPR000253">
    <property type="entry name" value="FHA_dom"/>
</dbReference>
<gene>
    <name evidence="5" type="ORF">CVLEPA_LOCUS1001</name>
</gene>
<evidence type="ECO:0000256" key="2">
    <source>
        <dbReference type="ARBA" id="ARBA00022771"/>
    </source>
</evidence>
<evidence type="ECO:0000256" key="1">
    <source>
        <dbReference type="ARBA" id="ARBA00022723"/>
    </source>
</evidence>
<dbReference type="Pfam" id="PF00628">
    <property type="entry name" value="PHD"/>
    <property type="match status" value="1"/>
</dbReference>
<proteinExistence type="predicted"/>
<evidence type="ECO:0000313" key="6">
    <source>
        <dbReference type="Proteomes" id="UP001642483"/>
    </source>
</evidence>
<dbReference type="Gene3D" id="3.30.40.10">
    <property type="entry name" value="Zinc/RING finger domain, C3HC4 (zinc finger)"/>
    <property type="match status" value="1"/>
</dbReference>
<keyword evidence="2" id="KW-0863">Zinc-finger</keyword>
<dbReference type="InterPro" id="IPR001965">
    <property type="entry name" value="Znf_PHD"/>
</dbReference>
<dbReference type="InterPro" id="IPR013083">
    <property type="entry name" value="Znf_RING/FYVE/PHD"/>
</dbReference>
<dbReference type="SUPFAM" id="SSF57903">
    <property type="entry name" value="FYVE/PHD zinc finger"/>
    <property type="match status" value="1"/>
</dbReference>
<dbReference type="Proteomes" id="UP001642483">
    <property type="component" value="Unassembled WGS sequence"/>
</dbReference>
<protein>
    <recommendedName>
        <fullName evidence="4">FHA domain-containing protein</fullName>
    </recommendedName>
</protein>
<dbReference type="SMART" id="SM00249">
    <property type="entry name" value="PHD"/>
    <property type="match status" value="1"/>
</dbReference>
<sequence length="350" mass="39447">MAFDLIQMPSKELIDVEDKFSWRLLVFSMRFDSRKSATLGRHSTCDFKIDSPRLPYFLSRKHARLEIKAKQLIIEDLGSTNGTYKNNIKLAPNSAVVLNNGDIVAFGCKCELKPLPGHRVDPINTPLRFRIQSTHITKFSPVKVEDDCPESSENDCNTTIDARASPCKLPKPRYSSFDGSDSGFGEIDLPCTSSKYCQIVCTNNPTQVTACMKLSQSTSLSPGLSYHRDKKQLSAIQLCSSGKVKDRSKSSIAKRKCYAIKSPHKNSIVVKKSTSKPTRNHEQPEHNSLQHCMEQCASADCKLSTNDERDTINWVQCDNCDQWYHTMCVGCDYDDIRDRTKQFYCASCVL</sequence>
<keyword evidence="1" id="KW-0479">Metal-binding</keyword>
<dbReference type="InterPro" id="IPR019787">
    <property type="entry name" value="Znf_PHD-finger"/>
</dbReference>
<dbReference type="SMART" id="SM00240">
    <property type="entry name" value="FHA"/>
    <property type="match status" value="1"/>
</dbReference>
<dbReference type="InterPro" id="IPR011011">
    <property type="entry name" value="Znf_FYVE_PHD"/>
</dbReference>
<keyword evidence="6" id="KW-1185">Reference proteome</keyword>
<dbReference type="InterPro" id="IPR008984">
    <property type="entry name" value="SMAD_FHA_dom_sf"/>
</dbReference>
<dbReference type="SUPFAM" id="SSF49879">
    <property type="entry name" value="SMAD/FHA domain"/>
    <property type="match status" value="1"/>
</dbReference>
<dbReference type="EMBL" id="CAWYQH010000001">
    <property type="protein sequence ID" value="CAK8671989.1"/>
    <property type="molecule type" value="Genomic_DNA"/>
</dbReference>
<comment type="caution">
    <text evidence="5">The sequence shown here is derived from an EMBL/GenBank/DDBJ whole genome shotgun (WGS) entry which is preliminary data.</text>
</comment>
<keyword evidence="3" id="KW-0862">Zinc</keyword>
<evidence type="ECO:0000259" key="4">
    <source>
        <dbReference type="PROSITE" id="PS50006"/>
    </source>
</evidence>